<dbReference type="Proteomes" id="UP000049023">
    <property type="component" value="Unassembled WGS sequence"/>
</dbReference>
<reference evidence="7 8" key="1">
    <citation type="submission" date="2015-03" db="EMBL/GenBank/DDBJ databases">
        <authorList>
            <consortium name="Pathogen Informatics"/>
        </authorList>
    </citation>
    <scope>NUCLEOTIDE SEQUENCE [LARGE SCALE GENOMIC DNA]</scope>
    <source>
        <strain evidence="5 9">Bir 172</strain>
        <strain evidence="3 11">Bir 185</strain>
        <strain evidence="4 10">Bir 187</strain>
        <strain evidence="2 8">C09601061</strain>
        <strain evidence="6 7">D00501624</strain>
    </source>
</reference>
<organism evidence="4 10">
    <name type="scientific">Mycobacterium tuberculosis</name>
    <dbReference type="NCBI Taxonomy" id="1773"/>
    <lineage>
        <taxon>Bacteria</taxon>
        <taxon>Bacillati</taxon>
        <taxon>Actinomycetota</taxon>
        <taxon>Actinomycetes</taxon>
        <taxon>Mycobacteriales</taxon>
        <taxon>Mycobacteriaceae</taxon>
        <taxon>Mycobacterium</taxon>
        <taxon>Mycobacterium tuberculosis complex</taxon>
    </lineage>
</organism>
<evidence type="ECO:0000313" key="5">
    <source>
        <dbReference type="EMBL" id="CKT74064.1"/>
    </source>
</evidence>
<evidence type="ECO:0000313" key="7">
    <source>
        <dbReference type="Proteomes" id="UP000039217"/>
    </source>
</evidence>
<proteinExistence type="predicted"/>
<name>A0A655FLB5_MYCTX</name>
<dbReference type="EMBL" id="CNFU01001391">
    <property type="protein sequence ID" value="CKT37896.1"/>
    <property type="molecule type" value="Genomic_DNA"/>
</dbReference>
<evidence type="ECO:0000313" key="3">
    <source>
        <dbReference type="EMBL" id="CKS79666.1"/>
    </source>
</evidence>
<dbReference type="Proteomes" id="UP000046680">
    <property type="component" value="Unassembled WGS sequence"/>
</dbReference>
<protein>
    <submittedName>
        <fullName evidence="4">Uncharacterized protein</fullName>
    </submittedName>
</protein>
<dbReference type="AlphaFoldDB" id="A0A655FLB5"/>
<evidence type="ECO:0000313" key="8">
    <source>
        <dbReference type="Proteomes" id="UP000046680"/>
    </source>
</evidence>
<dbReference type="Proteomes" id="UP000039217">
    <property type="component" value="Unassembled WGS sequence"/>
</dbReference>
<evidence type="ECO:0000256" key="1">
    <source>
        <dbReference type="SAM" id="MobiDB-lite"/>
    </source>
</evidence>
<evidence type="ECO:0000313" key="4">
    <source>
        <dbReference type="EMBL" id="CKT37896.1"/>
    </source>
</evidence>
<sequence length="133" mass="14444">MPRQNSITSMPRWTSPRASASVLPCSRDNSSANSSMVSLTSSINRINTRARRWGFHAAQPFWASTAEATAASMSDLPAIGTFAWIWPVLGSKTSAERVDWPAVRCPSMKCEICVVMVVLCKPVAAGNPDTWIS</sequence>
<dbReference type="EMBL" id="CNFT01001063">
    <property type="protein sequence ID" value="CKS79666.1"/>
    <property type="molecule type" value="Genomic_DNA"/>
</dbReference>
<evidence type="ECO:0000313" key="11">
    <source>
        <dbReference type="Proteomes" id="UP000050164"/>
    </source>
</evidence>
<dbReference type="EMBL" id="CNGE01001120">
    <property type="protein sequence ID" value="CKT74064.1"/>
    <property type="molecule type" value="Genomic_DNA"/>
</dbReference>
<dbReference type="EMBL" id="CQQC01001700">
    <property type="protein sequence ID" value="CNW17470.1"/>
    <property type="molecule type" value="Genomic_DNA"/>
</dbReference>
<accession>A0A655FLB5</accession>
<evidence type="ECO:0000313" key="6">
    <source>
        <dbReference type="EMBL" id="CNW17470.1"/>
    </source>
</evidence>
<dbReference type="EMBL" id="CGCX01001008">
    <property type="protein sequence ID" value="CFR86978.1"/>
    <property type="molecule type" value="Genomic_DNA"/>
</dbReference>
<evidence type="ECO:0000313" key="9">
    <source>
        <dbReference type="Proteomes" id="UP000048948"/>
    </source>
</evidence>
<feature type="region of interest" description="Disordered" evidence="1">
    <location>
        <begin position="1"/>
        <end position="35"/>
    </location>
</feature>
<dbReference type="Proteomes" id="UP000050164">
    <property type="component" value="Unassembled WGS sequence"/>
</dbReference>
<dbReference type="Proteomes" id="UP000048948">
    <property type="component" value="Unassembled WGS sequence"/>
</dbReference>
<gene>
    <name evidence="2" type="ORF">ERS007657_02557</name>
    <name evidence="6" type="ORF">ERS007661_03630</name>
    <name evidence="5" type="ORF">ERS027646_04076</name>
    <name evidence="3" type="ORF">ERS027659_03578</name>
    <name evidence="4" type="ORF">ERS027661_04268</name>
</gene>
<evidence type="ECO:0000313" key="2">
    <source>
        <dbReference type="EMBL" id="CFR86978.1"/>
    </source>
</evidence>
<feature type="compositionally biased region" description="Polar residues" evidence="1">
    <location>
        <begin position="1"/>
        <end position="18"/>
    </location>
</feature>
<evidence type="ECO:0000313" key="10">
    <source>
        <dbReference type="Proteomes" id="UP000049023"/>
    </source>
</evidence>